<keyword evidence="3" id="KW-1185">Reference proteome</keyword>
<dbReference type="PROSITE" id="PS51186">
    <property type="entry name" value="GNAT"/>
    <property type="match status" value="1"/>
</dbReference>
<dbReference type="InterPro" id="IPR016181">
    <property type="entry name" value="Acyl_CoA_acyltransferase"/>
</dbReference>
<comment type="caution">
    <text evidence="2">The sequence shown here is derived from an EMBL/GenBank/DDBJ whole genome shotgun (WGS) entry which is preliminary data.</text>
</comment>
<accession>A0ABN2VPK1</accession>
<name>A0ABN2VPK1_9ACTN</name>
<sequence length="167" mass="18818">MEEIRVRRADAADQPVLERLWLLCCHDMSEFNGHLPDPDGTFQSERLRTALDDETCDPYLLTVRERPAGLALVERSPGPAYELTAFFVVRGARRTGVGLTAVRQLVARHPGRWEVAFQDTNPAAGPFWRRAARELAGDAWTWTEERRPVPGCPDEPPDLWISLTAPT</sequence>
<gene>
    <name evidence="2" type="ORF">GCM10009801_16730</name>
</gene>
<dbReference type="EMBL" id="BAAAPE010000005">
    <property type="protein sequence ID" value="GAA2068465.1"/>
    <property type="molecule type" value="Genomic_DNA"/>
</dbReference>
<feature type="domain" description="N-acetyltransferase" evidence="1">
    <location>
        <begin position="4"/>
        <end position="166"/>
    </location>
</feature>
<evidence type="ECO:0000259" key="1">
    <source>
        <dbReference type="PROSITE" id="PS51186"/>
    </source>
</evidence>
<protein>
    <recommendedName>
        <fullName evidence="1">N-acetyltransferase domain-containing protein</fullName>
    </recommendedName>
</protein>
<proteinExistence type="predicted"/>
<dbReference type="Gene3D" id="3.40.630.30">
    <property type="match status" value="1"/>
</dbReference>
<reference evidence="2 3" key="1">
    <citation type="journal article" date="2019" name="Int. J. Syst. Evol. Microbiol.">
        <title>The Global Catalogue of Microorganisms (GCM) 10K type strain sequencing project: providing services to taxonomists for standard genome sequencing and annotation.</title>
        <authorList>
            <consortium name="The Broad Institute Genomics Platform"/>
            <consortium name="The Broad Institute Genome Sequencing Center for Infectious Disease"/>
            <person name="Wu L."/>
            <person name="Ma J."/>
        </authorList>
    </citation>
    <scope>NUCLEOTIDE SEQUENCE [LARGE SCALE GENOMIC DNA]</scope>
    <source>
        <strain evidence="2 3">JCM 15478</strain>
    </source>
</reference>
<organism evidence="2 3">
    <name type="scientific">Streptomyces albiaxialis</name>
    <dbReference type="NCBI Taxonomy" id="329523"/>
    <lineage>
        <taxon>Bacteria</taxon>
        <taxon>Bacillati</taxon>
        <taxon>Actinomycetota</taxon>
        <taxon>Actinomycetes</taxon>
        <taxon>Kitasatosporales</taxon>
        <taxon>Streptomycetaceae</taxon>
        <taxon>Streptomyces</taxon>
    </lineage>
</organism>
<evidence type="ECO:0000313" key="3">
    <source>
        <dbReference type="Proteomes" id="UP001500016"/>
    </source>
</evidence>
<dbReference type="InterPro" id="IPR000182">
    <property type="entry name" value="GNAT_dom"/>
</dbReference>
<dbReference type="SUPFAM" id="SSF55729">
    <property type="entry name" value="Acyl-CoA N-acyltransferases (Nat)"/>
    <property type="match status" value="1"/>
</dbReference>
<evidence type="ECO:0000313" key="2">
    <source>
        <dbReference type="EMBL" id="GAA2068465.1"/>
    </source>
</evidence>
<dbReference type="RefSeq" id="WP_344525666.1">
    <property type="nucleotide sequence ID" value="NZ_BAAAPE010000005.1"/>
</dbReference>
<dbReference type="Proteomes" id="UP001500016">
    <property type="component" value="Unassembled WGS sequence"/>
</dbReference>